<reference evidence="1" key="1">
    <citation type="submission" date="2021-05" db="EMBL/GenBank/DDBJ databases">
        <authorList>
            <person name="Scholz U."/>
            <person name="Mascher M."/>
            <person name="Fiebig A."/>
        </authorList>
    </citation>
    <scope>NUCLEOTIDE SEQUENCE [LARGE SCALE GENOMIC DNA]</scope>
</reference>
<organism evidence="1 2">
    <name type="scientific">Avena sativa</name>
    <name type="common">Oat</name>
    <dbReference type="NCBI Taxonomy" id="4498"/>
    <lineage>
        <taxon>Eukaryota</taxon>
        <taxon>Viridiplantae</taxon>
        <taxon>Streptophyta</taxon>
        <taxon>Embryophyta</taxon>
        <taxon>Tracheophyta</taxon>
        <taxon>Spermatophyta</taxon>
        <taxon>Magnoliopsida</taxon>
        <taxon>Liliopsida</taxon>
        <taxon>Poales</taxon>
        <taxon>Poaceae</taxon>
        <taxon>BOP clade</taxon>
        <taxon>Pooideae</taxon>
        <taxon>Poodae</taxon>
        <taxon>Poeae</taxon>
        <taxon>Poeae Chloroplast Group 1 (Aveneae type)</taxon>
        <taxon>Aveninae</taxon>
        <taxon>Avena</taxon>
    </lineage>
</organism>
<name>A0ACD5TXX0_AVESA</name>
<dbReference type="Proteomes" id="UP001732700">
    <property type="component" value="Chromosome 1D"/>
</dbReference>
<dbReference type="EnsemblPlants" id="AVESA.00010b.r2.1DG0141950.1">
    <property type="protein sequence ID" value="AVESA.00010b.r2.1DG0141950.1.CDS"/>
    <property type="gene ID" value="AVESA.00010b.r2.1DG0141950"/>
</dbReference>
<evidence type="ECO:0000313" key="1">
    <source>
        <dbReference type="EnsemblPlants" id="AVESA.00010b.r2.1DG0141950.1.CDS"/>
    </source>
</evidence>
<protein>
    <submittedName>
        <fullName evidence="1">Uncharacterized protein</fullName>
    </submittedName>
</protein>
<sequence length="156" mass="18802">MMLGVSLGENHILQPSSMRTFIVIFLSRRRQWKVTNDKHCVLYPLRAYEDRVHLFFECNFSTRIWNYLQIDWTGGNGDLQDIVAATRRSFPHPFFMEVMITASWNIWIIRNAFIFRNEKPTFRKWKCNFVHDSHLLKHRIKAKHLDRYMGWLSSLP</sequence>
<keyword evidence="2" id="KW-1185">Reference proteome</keyword>
<proteinExistence type="predicted"/>
<reference evidence="1" key="2">
    <citation type="submission" date="2025-09" db="UniProtKB">
        <authorList>
            <consortium name="EnsemblPlants"/>
        </authorList>
    </citation>
    <scope>IDENTIFICATION</scope>
</reference>
<accession>A0ACD5TXX0</accession>
<evidence type="ECO:0000313" key="2">
    <source>
        <dbReference type="Proteomes" id="UP001732700"/>
    </source>
</evidence>